<protein>
    <submittedName>
        <fullName evidence="1">Uncharacterized protein</fullName>
    </submittedName>
</protein>
<comment type="caution">
    <text evidence="1">The sequence shown here is derived from an EMBL/GenBank/DDBJ whole genome shotgun (WGS) entry which is preliminary data.</text>
</comment>
<evidence type="ECO:0000313" key="1">
    <source>
        <dbReference type="EMBL" id="EJW74107.1"/>
    </source>
</evidence>
<name>J9EAU1_WUCBA</name>
<reference evidence="2" key="1">
    <citation type="submission" date="2012-08" db="EMBL/GenBank/DDBJ databases">
        <title>The Genome Sequence of Wuchereria bancrofti.</title>
        <authorList>
            <person name="Nutman T.B."/>
            <person name="Fink D.L."/>
            <person name="Russ C."/>
            <person name="Young S."/>
            <person name="Zeng Q."/>
            <person name="Koehrsen M."/>
            <person name="Alvarado L."/>
            <person name="Berlin A."/>
            <person name="Chapman S.B."/>
            <person name="Chen Z."/>
            <person name="Freedman E."/>
            <person name="Gellesch M."/>
            <person name="Goldberg J."/>
            <person name="Griggs A."/>
            <person name="Gujja S."/>
            <person name="Heilman E.R."/>
            <person name="Heiman D."/>
            <person name="Hepburn T."/>
            <person name="Howarth C."/>
            <person name="Jen D."/>
            <person name="Larson L."/>
            <person name="Lewis B."/>
            <person name="Mehta T."/>
            <person name="Park D."/>
            <person name="Pearson M."/>
            <person name="Roberts A."/>
            <person name="Saif S."/>
            <person name="Shea T."/>
            <person name="Shenoy N."/>
            <person name="Sisk P."/>
            <person name="Stolte C."/>
            <person name="Sykes S."/>
            <person name="Walk T."/>
            <person name="White J."/>
            <person name="Yandava C."/>
            <person name="Haas B."/>
            <person name="Henn M.R."/>
            <person name="Nusbaum C."/>
            <person name="Birren B."/>
        </authorList>
    </citation>
    <scope>NUCLEOTIDE SEQUENCE [LARGE SCALE GENOMIC DNA]</scope>
    <source>
        <strain evidence="2">NA</strain>
    </source>
</reference>
<dbReference type="AlphaFoldDB" id="J9EAU1"/>
<sequence length="116" mass="13491">MELERVHLNSDEKPVEQSENVNLILFAEKFIFFFEGTAEERKDIGRSVGCLKKEELSYNAHKFESAIRWRLQITTLIHFSTEIAELGKDIVDPFLLQKPDQIIEVELVQQLSSKVK</sequence>
<evidence type="ECO:0000313" key="2">
    <source>
        <dbReference type="Proteomes" id="UP000004810"/>
    </source>
</evidence>
<dbReference type="EMBL" id="ADBV01012842">
    <property type="protein sequence ID" value="EJW74107.1"/>
    <property type="molecule type" value="Genomic_DNA"/>
</dbReference>
<gene>
    <name evidence="1" type="ORF">WUBG_14989</name>
</gene>
<organism evidence="1 2">
    <name type="scientific">Wuchereria bancrofti</name>
    <dbReference type="NCBI Taxonomy" id="6293"/>
    <lineage>
        <taxon>Eukaryota</taxon>
        <taxon>Metazoa</taxon>
        <taxon>Ecdysozoa</taxon>
        <taxon>Nematoda</taxon>
        <taxon>Chromadorea</taxon>
        <taxon>Rhabditida</taxon>
        <taxon>Spirurina</taxon>
        <taxon>Spiruromorpha</taxon>
        <taxon>Filarioidea</taxon>
        <taxon>Onchocercidae</taxon>
        <taxon>Wuchereria</taxon>
    </lineage>
</organism>
<dbReference type="Proteomes" id="UP000004810">
    <property type="component" value="Unassembled WGS sequence"/>
</dbReference>
<accession>J9EAU1</accession>
<proteinExistence type="predicted"/>